<reference evidence="4" key="1">
    <citation type="submission" date="2015-06" db="EMBL/GenBank/DDBJ databases">
        <authorList>
            <person name="Bertelli C."/>
        </authorList>
    </citation>
    <scope>NUCLEOTIDE SEQUENCE [LARGE SCALE GENOMIC DNA]</scope>
    <source>
        <strain evidence="4">CRIB-30</strain>
    </source>
</reference>
<protein>
    <submittedName>
        <fullName evidence="3">Putative secreted protein</fullName>
    </submittedName>
</protein>
<organism evidence="3 4">
    <name type="scientific">Estrella lausannensis</name>
    <dbReference type="NCBI Taxonomy" id="483423"/>
    <lineage>
        <taxon>Bacteria</taxon>
        <taxon>Pseudomonadati</taxon>
        <taxon>Chlamydiota</taxon>
        <taxon>Chlamydiia</taxon>
        <taxon>Parachlamydiales</taxon>
        <taxon>Candidatus Criblamydiaceae</taxon>
        <taxon>Estrella</taxon>
    </lineage>
</organism>
<feature type="chain" id="PRO_5005218711" evidence="2">
    <location>
        <begin position="27"/>
        <end position="151"/>
    </location>
</feature>
<gene>
    <name evidence="3" type="ORF">ELAC_0128</name>
</gene>
<feature type="region of interest" description="Disordered" evidence="1">
    <location>
        <begin position="42"/>
        <end position="151"/>
    </location>
</feature>
<feature type="compositionally biased region" description="Polar residues" evidence="1">
    <location>
        <begin position="59"/>
        <end position="105"/>
    </location>
</feature>
<keyword evidence="2" id="KW-0732">Signal</keyword>
<feature type="signal peptide" evidence="2">
    <location>
        <begin position="1"/>
        <end position="26"/>
    </location>
</feature>
<accession>A0A0H5E2R4</accession>
<dbReference type="EMBL" id="CWGJ01000001">
    <property type="protein sequence ID" value="CRX37490.1"/>
    <property type="molecule type" value="Genomic_DNA"/>
</dbReference>
<proteinExistence type="predicted"/>
<evidence type="ECO:0000313" key="3">
    <source>
        <dbReference type="EMBL" id="CRX37490.1"/>
    </source>
</evidence>
<dbReference type="RefSeq" id="WP_098037343.1">
    <property type="nucleotide sequence ID" value="NZ_CWGJ01000001.1"/>
</dbReference>
<evidence type="ECO:0000256" key="1">
    <source>
        <dbReference type="SAM" id="MobiDB-lite"/>
    </source>
</evidence>
<sequence length="151" mass="15461">MNKRDLKSLALMGIASGALIASQAGAEEMTINVETTLAAGCGGGGACGGATPPPPQPGKNGSNSNYQPSKSGHSCGGQSNYNSQPQNTNKSNQGSNYSQKNTRYSRQIAEGEETAPPAGETVQPPKKEGQNGCGQQNGCGGKKPSQYRTRS</sequence>
<keyword evidence="4" id="KW-1185">Reference proteome</keyword>
<dbReference type="Proteomes" id="UP000220251">
    <property type="component" value="Unassembled WGS sequence"/>
</dbReference>
<dbReference type="AlphaFoldDB" id="A0A0H5E2R4"/>
<feature type="compositionally biased region" description="Gly residues" evidence="1">
    <location>
        <begin position="131"/>
        <end position="141"/>
    </location>
</feature>
<name>A0A0H5E2R4_9BACT</name>
<evidence type="ECO:0000256" key="2">
    <source>
        <dbReference type="SAM" id="SignalP"/>
    </source>
</evidence>
<evidence type="ECO:0000313" key="4">
    <source>
        <dbReference type="Proteomes" id="UP000220251"/>
    </source>
</evidence>